<evidence type="ECO:0000313" key="3">
    <source>
        <dbReference type="Proteomes" id="UP000053157"/>
    </source>
</evidence>
<dbReference type="Proteomes" id="UP000053157">
    <property type="component" value="Unassembled WGS sequence"/>
</dbReference>
<organism evidence="2 3">
    <name type="scientific">Haloferax profundi</name>
    <dbReference type="NCBI Taxonomy" id="1544718"/>
    <lineage>
        <taxon>Archaea</taxon>
        <taxon>Methanobacteriati</taxon>
        <taxon>Methanobacteriota</taxon>
        <taxon>Stenosarchaea group</taxon>
        <taxon>Halobacteria</taxon>
        <taxon>Halobacteriales</taxon>
        <taxon>Haloferacaceae</taxon>
        <taxon>Haloferax</taxon>
    </lineage>
</organism>
<evidence type="ECO:0000313" key="2">
    <source>
        <dbReference type="EMBL" id="KTG29654.1"/>
    </source>
</evidence>
<protein>
    <submittedName>
        <fullName evidence="2">Uncharacterized protein</fullName>
    </submittedName>
</protein>
<feature type="compositionally biased region" description="Low complexity" evidence="1">
    <location>
        <begin position="83"/>
        <end position="92"/>
    </location>
</feature>
<feature type="compositionally biased region" description="Basic and acidic residues" evidence="1">
    <location>
        <begin position="16"/>
        <end position="26"/>
    </location>
</feature>
<name>A0A0W1ST33_9EURY</name>
<reference evidence="2 3" key="1">
    <citation type="submission" date="2015-12" db="EMBL/GenBank/DDBJ databases">
        <title>Haloferax profundi sp. nov. isolated from the Discovery deep brine-seawater interface in the Red Sea.</title>
        <authorList>
            <person name="Zhang G."/>
            <person name="Stingl U."/>
            <person name="Rashid M."/>
        </authorList>
    </citation>
    <scope>NUCLEOTIDE SEQUENCE [LARGE SCALE GENOMIC DNA]</scope>
    <source>
        <strain evidence="2 3">SB29</strain>
    </source>
</reference>
<feature type="region of interest" description="Disordered" evidence="1">
    <location>
        <begin position="57"/>
        <end position="262"/>
    </location>
</feature>
<proteinExistence type="predicted"/>
<dbReference type="InterPro" id="IPR055519">
    <property type="entry name" value="DUF7093"/>
</dbReference>
<gene>
    <name evidence="2" type="ORF">AUR66_09460</name>
</gene>
<dbReference type="AlphaFoldDB" id="A0A0W1ST33"/>
<dbReference type="EMBL" id="LOPV01000092">
    <property type="protein sequence ID" value="KTG29654.1"/>
    <property type="molecule type" value="Genomic_DNA"/>
</dbReference>
<feature type="region of interest" description="Disordered" evidence="1">
    <location>
        <begin position="1"/>
        <end position="26"/>
    </location>
</feature>
<feature type="compositionally biased region" description="Acidic residues" evidence="1">
    <location>
        <begin position="93"/>
        <end position="117"/>
    </location>
</feature>
<feature type="compositionally biased region" description="Polar residues" evidence="1">
    <location>
        <begin position="249"/>
        <end position="259"/>
    </location>
</feature>
<comment type="caution">
    <text evidence="2">The sequence shown here is derived from an EMBL/GenBank/DDBJ whole genome shotgun (WGS) entry which is preliminary data.</text>
</comment>
<dbReference type="Pfam" id="PF23373">
    <property type="entry name" value="DUF7093"/>
    <property type="match status" value="1"/>
</dbReference>
<accession>A0A0W1ST33</accession>
<evidence type="ECO:0000256" key="1">
    <source>
        <dbReference type="SAM" id="MobiDB-lite"/>
    </source>
</evidence>
<sequence length="324" mass="34329">MGLTCRLLGHSYSDPETEREREERGDEVVVSIRELQVCSRCGHEQVISENKEVTAIRTPEEVGMTEGEVETAAAGFEPANPKPGTAEAGGPDADAEAPEETDTAPDIETAPDPETEAVADAQSTPDHPAVDEAVEADAAPEETEPEVTDDAIILDDEDDDEAQRDRTQWPDEVSDVDTDESPPAPTPDGDDAEFIDADADADADAASDPPKPTREHGAWPEAPGEDEGWDAKPDDGEPASVSFGGGLTPESNGSVNPASNGEYVEADDADDFVRAEETSLEAPDQAIEYYCPNCGHSRAASASSMRAGDICPECKKGYIAEREA</sequence>
<feature type="compositionally biased region" description="Acidic residues" evidence="1">
    <location>
        <begin position="132"/>
        <end position="162"/>
    </location>
</feature>
<dbReference type="OrthoDB" id="205650at2157"/>
<feature type="compositionally biased region" description="Acidic residues" evidence="1">
    <location>
        <begin position="188"/>
        <end position="205"/>
    </location>
</feature>
<keyword evidence="3" id="KW-1185">Reference proteome</keyword>
<dbReference type="RefSeq" id="WP_058571291.1">
    <property type="nucleotide sequence ID" value="NZ_LOPV01000092.1"/>
</dbReference>